<comment type="cofactor">
    <cofactor evidence="1">
        <name>Zn(2+)</name>
        <dbReference type="ChEBI" id="CHEBI:29105"/>
    </cofactor>
</comment>
<evidence type="ECO:0000256" key="11">
    <source>
        <dbReference type="SAM" id="MobiDB-lite"/>
    </source>
</evidence>
<name>A0A1R4JU37_9MICO</name>
<keyword evidence="6" id="KW-0378">Hydrolase</keyword>
<evidence type="ECO:0000256" key="7">
    <source>
        <dbReference type="ARBA" id="ARBA00022833"/>
    </source>
</evidence>
<keyword evidence="7" id="KW-0862">Zinc</keyword>
<accession>A0A1R4JU37</accession>
<proteinExistence type="inferred from homology"/>
<evidence type="ECO:0000256" key="8">
    <source>
        <dbReference type="ARBA" id="ARBA00022989"/>
    </source>
</evidence>
<dbReference type="PANTHER" id="PTHR42837:SF2">
    <property type="entry name" value="MEMBRANE METALLOPROTEASE ARASP2, CHLOROPLASTIC-RELATED"/>
    <property type="match status" value="1"/>
</dbReference>
<evidence type="ECO:0000313" key="15">
    <source>
        <dbReference type="Proteomes" id="UP000196778"/>
    </source>
</evidence>
<dbReference type="PROSITE" id="PS50106">
    <property type="entry name" value="PDZ"/>
    <property type="match status" value="1"/>
</dbReference>
<evidence type="ECO:0000256" key="5">
    <source>
        <dbReference type="ARBA" id="ARBA00022692"/>
    </source>
</evidence>
<feature type="transmembrane region" description="Helical" evidence="12">
    <location>
        <begin position="6"/>
        <end position="24"/>
    </location>
</feature>
<dbReference type="EMBL" id="FUKR01000053">
    <property type="protein sequence ID" value="SJN35518.1"/>
    <property type="molecule type" value="Genomic_DNA"/>
</dbReference>
<evidence type="ECO:0000256" key="6">
    <source>
        <dbReference type="ARBA" id="ARBA00022801"/>
    </source>
</evidence>
<evidence type="ECO:0000259" key="13">
    <source>
        <dbReference type="PROSITE" id="PS50106"/>
    </source>
</evidence>
<evidence type="ECO:0000313" key="14">
    <source>
        <dbReference type="EMBL" id="SJN35518.1"/>
    </source>
</evidence>
<feature type="compositionally biased region" description="Basic and acidic residues" evidence="11">
    <location>
        <begin position="99"/>
        <end position="114"/>
    </location>
</feature>
<evidence type="ECO:0000256" key="2">
    <source>
        <dbReference type="ARBA" id="ARBA00004141"/>
    </source>
</evidence>
<evidence type="ECO:0000256" key="1">
    <source>
        <dbReference type="ARBA" id="ARBA00001947"/>
    </source>
</evidence>
<gene>
    <name evidence="14" type="ORF">FM119_09500</name>
</gene>
<evidence type="ECO:0000256" key="12">
    <source>
        <dbReference type="SAM" id="Phobius"/>
    </source>
</evidence>
<reference evidence="15" key="1">
    <citation type="submission" date="2017-02" db="EMBL/GenBank/DDBJ databases">
        <authorList>
            <person name="Dridi B."/>
        </authorList>
    </citation>
    <scope>NUCLEOTIDE SEQUENCE [LARGE SCALE GENOMIC DNA]</scope>
    <source>
        <strain evidence="15">EB411</strain>
    </source>
</reference>
<dbReference type="InterPro" id="IPR001478">
    <property type="entry name" value="PDZ"/>
</dbReference>
<evidence type="ECO:0000256" key="9">
    <source>
        <dbReference type="ARBA" id="ARBA00023049"/>
    </source>
</evidence>
<dbReference type="Gene3D" id="2.30.42.10">
    <property type="match status" value="1"/>
</dbReference>
<dbReference type="Pfam" id="PF02163">
    <property type="entry name" value="Peptidase_M50"/>
    <property type="match status" value="1"/>
</dbReference>
<keyword evidence="5 12" id="KW-0812">Transmembrane</keyword>
<dbReference type="AlphaFoldDB" id="A0A1R4JU37"/>
<comment type="similarity">
    <text evidence="3">Belongs to the peptidase M50B family.</text>
</comment>
<dbReference type="SUPFAM" id="SSF50156">
    <property type="entry name" value="PDZ domain-like"/>
    <property type="match status" value="1"/>
</dbReference>
<comment type="subcellular location">
    <subcellularLocation>
        <location evidence="2">Membrane</location>
        <topology evidence="2">Multi-pass membrane protein</topology>
    </subcellularLocation>
</comment>
<dbReference type="CDD" id="cd23081">
    <property type="entry name" value="cpPDZ_EcRseP-like"/>
    <property type="match status" value="1"/>
</dbReference>
<evidence type="ECO:0000256" key="10">
    <source>
        <dbReference type="ARBA" id="ARBA00023136"/>
    </source>
</evidence>
<dbReference type="GO" id="GO:0004222">
    <property type="term" value="F:metalloendopeptidase activity"/>
    <property type="evidence" value="ECO:0007669"/>
    <property type="project" value="InterPro"/>
</dbReference>
<evidence type="ECO:0000256" key="4">
    <source>
        <dbReference type="ARBA" id="ARBA00022670"/>
    </source>
</evidence>
<protein>
    <submittedName>
        <fullName evidence="14">Membrane-associated zinc metalloprotease</fullName>
    </submittedName>
</protein>
<sequence>METVLLYLVGVVVIALGLGLSIGLHEIGHLVPAKLFGIKVTQYMVGFGRTVFSRRRGETEYGIKLIPLGGYISMIGMFPPRAPGSAAEESSTGFFQALDESRRRREPEDAGRDDADTDEAAGVRGAEDGSAAADGAQRTGRLESIIRDAREVSAESIGEGEDDRAFYRQAVWKRVVVMLGGPLMNLLLAVVFYAILLMGFGTPVTTTTVASVNECVITSGEQRQQCTDTDPTAPAAEAGIRAGDRIVSVDGTAVATWEQSSAIIRESPERSIPVVVERDGEQLALTLRPMLTERPQLDADGQPLTDDDGDPVVAEQGFAGMVAQQRLEPQGPGSVLPAVGENIAAVGNIILNLPQRLIDTAEAAFGQGERDADGPISVVGVGRLAGEVVSMDEVPLASKAATLVGMLGSLNVALFVFNLVPLMPLDGGHVVTALWEKIKRTTARLLGRPDPGPVDGAKAVPVTIVVAALLGAMVLLLVYADIVKPISLL</sequence>
<feature type="transmembrane region" description="Helical" evidence="12">
    <location>
        <begin position="175"/>
        <end position="196"/>
    </location>
</feature>
<dbReference type="PANTHER" id="PTHR42837">
    <property type="entry name" value="REGULATOR OF SIGMA-E PROTEASE RSEP"/>
    <property type="match status" value="1"/>
</dbReference>
<dbReference type="GO" id="GO:0006508">
    <property type="term" value="P:proteolysis"/>
    <property type="evidence" value="ECO:0007669"/>
    <property type="project" value="UniProtKB-KW"/>
</dbReference>
<keyword evidence="4 14" id="KW-0645">Protease</keyword>
<dbReference type="InterPro" id="IPR004387">
    <property type="entry name" value="Pept_M50_Zn"/>
</dbReference>
<dbReference type="RefSeq" id="WP_087137506.1">
    <property type="nucleotide sequence ID" value="NZ_FUKR01000053.1"/>
</dbReference>
<dbReference type="InterPro" id="IPR041489">
    <property type="entry name" value="PDZ_6"/>
</dbReference>
<keyword evidence="10 12" id="KW-0472">Membrane</keyword>
<dbReference type="OrthoDB" id="9782003at2"/>
<keyword evidence="8 12" id="KW-1133">Transmembrane helix</keyword>
<organism evidence="14 15">
    <name type="scientific">Mycetocola reblochoni REB411</name>
    <dbReference type="NCBI Taxonomy" id="1255698"/>
    <lineage>
        <taxon>Bacteria</taxon>
        <taxon>Bacillati</taxon>
        <taxon>Actinomycetota</taxon>
        <taxon>Actinomycetes</taxon>
        <taxon>Micrococcales</taxon>
        <taxon>Microbacteriaceae</taxon>
        <taxon>Mycetocola</taxon>
    </lineage>
</organism>
<dbReference type="Pfam" id="PF17820">
    <property type="entry name" value="PDZ_6"/>
    <property type="match status" value="1"/>
</dbReference>
<dbReference type="InterPro" id="IPR036034">
    <property type="entry name" value="PDZ_sf"/>
</dbReference>
<feature type="transmembrane region" description="Helical" evidence="12">
    <location>
        <begin position="400"/>
        <end position="420"/>
    </location>
</feature>
<feature type="region of interest" description="Disordered" evidence="11">
    <location>
        <begin position="96"/>
        <end position="137"/>
    </location>
</feature>
<dbReference type="SMART" id="SM00228">
    <property type="entry name" value="PDZ"/>
    <property type="match status" value="1"/>
</dbReference>
<dbReference type="CDD" id="cd06163">
    <property type="entry name" value="S2P-M50_PDZ_RseP-like"/>
    <property type="match status" value="1"/>
</dbReference>
<feature type="transmembrane region" description="Helical" evidence="12">
    <location>
        <begin position="459"/>
        <end position="480"/>
    </location>
</feature>
<keyword evidence="15" id="KW-1185">Reference proteome</keyword>
<dbReference type="InterPro" id="IPR008915">
    <property type="entry name" value="Peptidase_M50"/>
</dbReference>
<feature type="domain" description="PDZ" evidence="13">
    <location>
        <begin position="227"/>
        <end position="279"/>
    </location>
</feature>
<dbReference type="GO" id="GO:0016020">
    <property type="term" value="C:membrane"/>
    <property type="evidence" value="ECO:0007669"/>
    <property type="project" value="UniProtKB-SubCell"/>
</dbReference>
<evidence type="ECO:0000256" key="3">
    <source>
        <dbReference type="ARBA" id="ARBA00007931"/>
    </source>
</evidence>
<dbReference type="Proteomes" id="UP000196778">
    <property type="component" value="Unassembled WGS sequence"/>
</dbReference>
<keyword evidence="9 14" id="KW-0482">Metalloprotease</keyword>